<keyword evidence="3" id="KW-1185">Reference proteome</keyword>
<sequence length="83" mass="9392">MGLFTYAKYFSRAMTKYHTAVPKMQIAKYNYRLSSTIINPSAFLIKSPEFQTMIASLGGIDSISTNDDDEESSLIRTRKDTRG</sequence>
<name>A0AAU9IUE1_9CILI</name>
<evidence type="ECO:0000313" key="3">
    <source>
        <dbReference type="Proteomes" id="UP001162131"/>
    </source>
</evidence>
<gene>
    <name evidence="2" type="ORF">BSTOLATCC_MIC13128</name>
</gene>
<dbReference type="EMBL" id="CAJZBQ010000013">
    <property type="protein sequence ID" value="CAG9315355.1"/>
    <property type="molecule type" value="Genomic_DNA"/>
</dbReference>
<dbReference type="AlphaFoldDB" id="A0AAU9IUE1"/>
<organism evidence="2 3">
    <name type="scientific">Blepharisma stoltei</name>
    <dbReference type="NCBI Taxonomy" id="1481888"/>
    <lineage>
        <taxon>Eukaryota</taxon>
        <taxon>Sar</taxon>
        <taxon>Alveolata</taxon>
        <taxon>Ciliophora</taxon>
        <taxon>Postciliodesmatophora</taxon>
        <taxon>Heterotrichea</taxon>
        <taxon>Heterotrichida</taxon>
        <taxon>Blepharismidae</taxon>
        <taxon>Blepharisma</taxon>
    </lineage>
</organism>
<protein>
    <submittedName>
        <fullName evidence="2">Uncharacterized protein</fullName>
    </submittedName>
</protein>
<dbReference type="Proteomes" id="UP001162131">
    <property type="component" value="Unassembled WGS sequence"/>
</dbReference>
<evidence type="ECO:0000313" key="2">
    <source>
        <dbReference type="EMBL" id="CAG9315355.1"/>
    </source>
</evidence>
<evidence type="ECO:0000256" key="1">
    <source>
        <dbReference type="SAM" id="MobiDB-lite"/>
    </source>
</evidence>
<proteinExistence type="predicted"/>
<reference evidence="2" key="1">
    <citation type="submission" date="2021-09" db="EMBL/GenBank/DDBJ databases">
        <authorList>
            <consortium name="AG Swart"/>
            <person name="Singh M."/>
            <person name="Singh A."/>
            <person name="Seah K."/>
            <person name="Emmerich C."/>
        </authorList>
    </citation>
    <scope>NUCLEOTIDE SEQUENCE</scope>
    <source>
        <strain evidence="2">ATCC30299</strain>
    </source>
</reference>
<accession>A0AAU9IUE1</accession>
<feature type="region of interest" description="Disordered" evidence="1">
    <location>
        <begin position="60"/>
        <end position="83"/>
    </location>
</feature>
<comment type="caution">
    <text evidence="2">The sequence shown here is derived from an EMBL/GenBank/DDBJ whole genome shotgun (WGS) entry which is preliminary data.</text>
</comment>